<keyword evidence="2" id="KW-1185">Reference proteome</keyword>
<evidence type="ECO:0000313" key="1">
    <source>
        <dbReference type="EMBL" id="KAJ7535149.1"/>
    </source>
</evidence>
<name>A0ACC2C024_DIPCM</name>
<organism evidence="1 2">
    <name type="scientific">Diphasiastrum complanatum</name>
    <name type="common">Issler's clubmoss</name>
    <name type="synonym">Lycopodium complanatum</name>
    <dbReference type="NCBI Taxonomy" id="34168"/>
    <lineage>
        <taxon>Eukaryota</taxon>
        <taxon>Viridiplantae</taxon>
        <taxon>Streptophyta</taxon>
        <taxon>Embryophyta</taxon>
        <taxon>Tracheophyta</taxon>
        <taxon>Lycopodiopsida</taxon>
        <taxon>Lycopodiales</taxon>
        <taxon>Lycopodiaceae</taxon>
        <taxon>Lycopodioideae</taxon>
        <taxon>Diphasiastrum</taxon>
    </lineage>
</organism>
<comment type="caution">
    <text evidence="1">The sequence shown here is derived from an EMBL/GenBank/DDBJ whole genome shotgun (WGS) entry which is preliminary data.</text>
</comment>
<reference evidence="2" key="1">
    <citation type="journal article" date="2024" name="Proc. Natl. Acad. Sci. U.S.A.">
        <title>Extraordinary preservation of gene collinearity over three hundred million years revealed in homosporous lycophytes.</title>
        <authorList>
            <person name="Li C."/>
            <person name="Wickell D."/>
            <person name="Kuo L.Y."/>
            <person name="Chen X."/>
            <person name="Nie B."/>
            <person name="Liao X."/>
            <person name="Peng D."/>
            <person name="Ji J."/>
            <person name="Jenkins J."/>
            <person name="Williams M."/>
            <person name="Shu S."/>
            <person name="Plott C."/>
            <person name="Barry K."/>
            <person name="Rajasekar S."/>
            <person name="Grimwood J."/>
            <person name="Han X."/>
            <person name="Sun S."/>
            <person name="Hou Z."/>
            <person name="He W."/>
            <person name="Dai G."/>
            <person name="Sun C."/>
            <person name="Schmutz J."/>
            <person name="Leebens-Mack J.H."/>
            <person name="Li F.W."/>
            <person name="Wang L."/>
        </authorList>
    </citation>
    <scope>NUCLEOTIDE SEQUENCE [LARGE SCALE GENOMIC DNA]</scope>
    <source>
        <strain evidence="2">cv. PW_Plant_1</strain>
    </source>
</reference>
<dbReference type="Proteomes" id="UP001162992">
    <property type="component" value="Chromosome 12"/>
</dbReference>
<evidence type="ECO:0000313" key="2">
    <source>
        <dbReference type="Proteomes" id="UP001162992"/>
    </source>
</evidence>
<dbReference type="EMBL" id="CM055103">
    <property type="protein sequence ID" value="KAJ7535149.1"/>
    <property type="molecule type" value="Genomic_DNA"/>
</dbReference>
<sequence length="106" mass="12062">MQFVKEKENEGALFSVTDAAFVIKCQEEDNYDMDIVVDYAFLKGLGFPLHNFLLCSSSMKKGVYAGAPLLRETPPRLQKALYAVLYPTPNSVWPMCFVEKVTRLNY</sequence>
<gene>
    <name evidence="1" type="ORF">O6H91_12G020700</name>
</gene>
<accession>A0ACC2C024</accession>
<protein>
    <submittedName>
        <fullName evidence="1">Uncharacterized protein</fullName>
    </submittedName>
</protein>
<proteinExistence type="predicted"/>